<comment type="subcellular location">
    <subcellularLocation>
        <location evidence="1">Membrane</location>
        <topology evidence="1">Multi-pass membrane protein</topology>
    </subcellularLocation>
</comment>
<dbReference type="GO" id="GO:0016020">
    <property type="term" value="C:membrane"/>
    <property type="evidence" value="ECO:0007669"/>
    <property type="project" value="UniProtKB-SubCell"/>
</dbReference>
<evidence type="ECO:0000313" key="8">
    <source>
        <dbReference type="EMBL" id="PJI93736.1"/>
    </source>
</evidence>
<feature type="transmembrane region" description="Helical" evidence="6">
    <location>
        <begin position="102"/>
        <end position="129"/>
    </location>
</feature>
<keyword evidence="4 6" id="KW-0472">Membrane</keyword>
<evidence type="ECO:0000256" key="3">
    <source>
        <dbReference type="ARBA" id="ARBA00022989"/>
    </source>
</evidence>
<feature type="domain" description="TM2" evidence="7">
    <location>
        <begin position="72"/>
        <end position="117"/>
    </location>
</feature>
<evidence type="ECO:0000259" key="7">
    <source>
        <dbReference type="Pfam" id="PF05154"/>
    </source>
</evidence>
<dbReference type="EMBL" id="PGTZ01000007">
    <property type="protein sequence ID" value="PJI93736.1"/>
    <property type="molecule type" value="Genomic_DNA"/>
</dbReference>
<evidence type="ECO:0000256" key="2">
    <source>
        <dbReference type="ARBA" id="ARBA00022692"/>
    </source>
</evidence>
<feature type="region of interest" description="Disordered" evidence="5">
    <location>
        <begin position="1"/>
        <end position="52"/>
    </location>
</feature>
<evidence type="ECO:0000256" key="5">
    <source>
        <dbReference type="SAM" id="MobiDB-lite"/>
    </source>
</evidence>
<feature type="transmembrane region" description="Helical" evidence="6">
    <location>
        <begin position="76"/>
        <end position="95"/>
    </location>
</feature>
<accession>A0A2M8WSC2</accession>
<comment type="caution">
    <text evidence="8">The sequence shown here is derived from an EMBL/GenBank/DDBJ whole genome shotgun (WGS) entry which is preliminary data.</text>
</comment>
<dbReference type="Pfam" id="PF05154">
    <property type="entry name" value="TM2"/>
    <property type="match status" value="1"/>
</dbReference>
<feature type="compositionally biased region" description="Low complexity" evidence="5">
    <location>
        <begin position="28"/>
        <end position="47"/>
    </location>
</feature>
<evidence type="ECO:0000313" key="9">
    <source>
        <dbReference type="Proteomes" id="UP000231586"/>
    </source>
</evidence>
<evidence type="ECO:0000256" key="4">
    <source>
        <dbReference type="ARBA" id="ARBA00023136"/>
    </source>
</evidence>
<gene>
    <name evidence="8" type="ORF">CLV34_1211</name>
</gene>
<dbReference type="AlphaFoldDB" id="A0A2M8WSC2"/>
<dbReference type="RefSeq" id="WP_245859038.1">
    <property type="nucleotide sequence ID" value="NZ_PGTZ01000007.1"/>
</dbReference>
<keyword evidence="9" id="KW-1185">Reference proteome</keyword>
<protein>
    <submittedName>
        <fullName evidence="8">TM2 domain-containing protein</fullName>
    </submittedName>
</protein>
<evidence type="ECO:0000256" key="1">
    <source>
        <dbReference type="ARBA" id="ARBA00004141"/>
    </source>
</evidence>
<reference evidence="8 9" key="1">
    <citation type="submission" date="2017-11" db="EMBL/GenBank/DDBJ databases">
        <title>Genomic Encyclopedia of Archaeal and Bacterial Type Strains, Phase II (KMG-II): From Individual Species to Whole Genera.</title>
        <authorList>
            <person name="Goeker M."/>
        </authorList>
    </citation>
    <scope>NUCLEOTIDE SEQUENCE [LARGE SCALE GENOMIC DNA]</scope>
    <source>
        <strain evidence="8 9">DSM 22413</strain>
    </source>
</reference>
<dbReference type="Proteomes" id="UP000231586">
    <property type="component" value="Unassembled WGS sequence"/>
</dbReference>
<keyword evidence="2 6" id="KW-0812">Transmembrane</keyword>
<dbReference type="InterPro" id="IPR007829">
    <property type="entry name" value="TM2"/>
</dbReference>
<keyword evidence="3 6" id="KW-1133">Transmembrane helix</keyword>
<organism evidence="8 9">
    <name type="scientific">Luteimicrobium subarcticum</name>
    <dbReference type="NCBI Taxonomy" id="620910"/>
    <lineage>
        <taxon>Bacteria</taxon>
        <taxon>Bacillati</taxon>
        <taxon>Actinomycetota</taxon>
        <taxon>Actinomycetes</taxon>
        <taxon>Micrococcales</taxon>
        <taxon>Luteimicrobium</taxon>
    </lineage>
</organism>
<evidence type="ECO:0000256" key="6">
    <source>
        <dbReference type="SAM" id="Phobius"/>
    </source>
</evidence>
<proteinExistence type="predicted"/>
<name>A0A2M8WSC2_9MICO</name>
<sequence length="149" mass="16207">MSDDDLSKPVPPNHDVTPWQPYPPDPAYPQGQPYPQQSYPQQPYGQGMVPPQPTYQYVQHQYVQASVPVPAPKTKLAAGLLGIFLGGLGIHRFYLGYTGIGVTMLLITLLAGWFTCGIAPLVVAIWGFIEGIVYLASSNARDAQGRPLV</sequence>